<feature type="transmembrane region" description="Helical" evidence="1">
    <location>
        <begin position="144"/>
        <end position="161"/>
    </location>
</feature>
<dbReference type="RefSeq" id="WP_136078144.1">
    <property type="nucleotide sequence ID" value="NZ_CAAHFG010000001.1"/>
</dbReference>
<feature type="transmembrane region" description="Helical" evidence="1">
    <location>
        <begin position="119"/>
        <end position="137"/>
    </location>
</feature>
<sequence length="366" mass="40729">MTENMQSVEERREPAVRRWKPSETRSLNADERISFSLLSLYLFIFCACTYLYWPSLPMKIVGGTAALLGLMLFSNALFNCGTAPRKHSMYTRTWYLVAFMSALLVLFSLRMVVRNLSSPVAVAATIYGSLALLFIVFRKAMVQILMALLSLAFVAVTVSNWNDAASGRLRFLGALEKCGQAIFKIEQIGDVANTLIAGNYMGYLKKVDYLDEQINMLAVRTVRDCNDDELRKTKAILSLVSNEIRYVSDPADGEEHAKDPLSTLISGGGDCEDQTVLLCSLLESVGVTTYMVFTDDHVFALVRFTSKYPELDAVPWVEVEGRRCHVLDAADPGAIIGYGSSRLSDIKRVFDVRQMALVDFTIPTEG</sequence>
<keyword evidence="1" id="KW-0472">Membrane</keyword>
<dbReference type="InterPro" id="IPR002931">
    <property type="entry name" value="Transglutaminase-like"/>
</dbReference>
<evidence type="ECO:0000256" key="1">
    <source>
        <dbReference type="SAM" id="Phobius"/>
    </source>
</evidence>
<evidence type="ECO:0000313" key="4">
    <source>
        <dbReference type="Proteomes" id="UP000366872"/>
    </source>
</evidence>
<evidence type="ECO:0000259" key="2">
    <source>
        <dbReference type="Pfam" id="PF01841"/>
    </source>
</evidence>
<organism evidence="3 4">
    <name type="scientific">Pontiella desulfatans</name>
    <dbReference type="NCBI Taxonomy" id="2750659"/>
    <lineage>
        <taxon>Bacteria</taxon>
        <taxon>Pseudomonadati</taxon>
        <taxon>Kiritimatiellota</taxon>
        <taxon>Kiritimatiellia</taxon>
        <taxon>Kiritimatiellales</taxon>
        <taxon>Pontiellaceae</taxon>
        <taxon>Pontiella</taxon>
    </lineage>
</organism>
<dbReference type="SUPFAM" id="SSF54001">
    <property type="entry name" value="Cysteine proteinases"/>
    <property type="match status" value="1"/>
</dbReference>
<reference evidence="3 4" key="1">
    <citation type="submission" date="2019-04" db="EMBL/GenBank/DDBJ databases">
        <authorList>
            <person name="Van Vliet M D."/>
        </authorList>
    </citation>
    <scope>NUCLEOTIDE SEQUENCE [LARGE SCALE GENOMIC DNA]</scope>
    <source>
        <strain evidence="3 4">F1</strain>
    </source>
</reference>
<keyword evidence="4" id="KW-1185">Reference proteome</keyword>
<dbReference type="Pfam" id="PF01841">
    <property type="entry name" value="Transglut_core"/>
    <property type="match status" value="1"/>
</dbReference>
<gene>
    <name evidence="3" type="ORF">PDESU_01038</name>
</gene>
<feature type="domain" description="Transglutaminase-like" evidence="2">
    <location>
        <begin position="217"/>
        <end position="293"/>
    </location>
</feature>
<feature type="transmembrane region" description="Helical" evidence="1">
    <location>
        <begin position="59"/>
        <end position="81"/>
    </location>
</feature>
<dbReference type="EMBL" id="CAAHFG010000001">
    <property type="protein sequence ID" value="VGO12485.1"/>
    <property type="molecule type" value="Genomic_DNA"/>
</dbReference>
<keyword evidence="1" id="KW-1133">Transmembrane helix</keyword>
<accession>A0A6C2TXW0</accession>
<evidence type="ECO:0000313" key="3">
    <source>
        <dbReference type="EMBL" id="VGO12485.1"/>
    </source>
</evidence>
<dbReference type="Gene3D" id="3.10.620.30">
    <property type="match status" value="1"/>
</dbReference>
<proteinExistence type="predicted"/>
<dbReference type="InterPro" id="IPR038765">
    <property type="entry name" value="Papain-like_cys_pep_sf"/>
</dbReference>
<dbReference type="AlphaFoldDB" id="A0A6C2TXW0"/>
<feature type="transmembrane region" description="Helical" evidence="1">
    <location>
        <begin position="33"/>
        <end position="53"/>
    </location>
</feature>
<protein>
    <recommendedName>
        <fullName evidence="2">Transglutaminase-like domain-containing protein</fullName>
    </recommendedName>
</protein>
<keyword evidence="1" id="KW-0812">Transmembrane</keyword>
<name>A0A6C2TXW0_PONDE</name>
<feature type="transmembrane region" description="Helical" evidence="1">
    <location>
        <begin position="93"/>
        <end position="113"/>
    </location>
</feature>
<dbReference type="Proteomes" id="UP000366872">
    <property type="component" value="Unassembled WGS sequence"/>
</dbReference>